<dbReference type="InterPro" id="IPR029060">
    <property type="entry name" value="PIN-like_dom_sf"/>
</dbReference>
<accession>A0A2A6RGP1</accession>
<organism evidence="1 2">
    <name type="scientific">Candidatus Viridilinea mediisalina</name>
    <dbReference type="NCBI Taxonomy" id="2024553"/>
    <lineage>
        <taxon>Bacteria</taxon>
        <taxon>Bacillati</taxon>
        <taxon>Chloroflexota</taxon>
        <taxon>Chloroflexia</taxon>
        <taxon>Chloroflexales</taxon>
        <taxon>Chloroflexineae</taxon>
        <taxon>Oscillochloridaceae</taxon>
        <taxon>Candidatus Viridilinea</taxon>
    </lineage>
</organism>
<proteinExistence type="predicted"/>
<dbReference type="SUPFAM" id="SSF88723">
    <property type="entry name" value="PIN domain-like"/>
    <property type="match status" value="1"/>
</dbReference>
<dbReference type="Proteomes" id="UP000220527">
    <property type="component" value="Unassembled WGS sequence"/>
</dbReference>
<comment type="caution">
    <text evidence="1">The sequence shown here is derived from an EMBL/GenBank/DDBJ whole genome shotgun (WGS) entry which is preliminary data.</text>
</comment>
<dbReference type="Gene3D" id="3.40.50.1010">
    <property type="entry name" value="5'-nuclease"/>
    <property type="match status" value="1"/>
</dbReference>
<dbReference type="OrthoDB" id="160154at2"/>
<evidence type="ECO:0000313" key="2">
    <source>
        <dbReference type="Proteomes" id="UP000220527"/>
    </source>
</evidence>
<sequence length="151" mass="16577">MSRIILLDAGPLGLLSHPNKTEESLQCRQWVKEIQATGAMVSVAEIADYEVRRELLRARKRRGIERLNSLKSEFGYVEITTATMLQAAEFWAQLRQQGKPTADNAALDGDVILAAQAALLIGIGHSVVVATTNVAHLSRMVPAEAWQKIMA</sequence>
<keyword evidence="2" id="KW-1185">Reference proteome</keyword>
<dbReference type="AlphaFoldDB" id="A0A2A6RGP1"/>
<gene>
    <name evidence="1" type="ORF">CJ255_16065</name>
</gene>
<dbReference type="EMBL" id="NQWI01000091">
    <property type="protein sequence ID" value="PDW02048.1"/>
    <property type="molecule type" value="Genomic_DNA"/>
</dbReference>
<reference evidence="2" key="1">
    <citation type="submission" date="2017-08" db="EMBL/GenBank/DDBJ databases">
        <authorList>
            <person name="Grouzdev D.S."/>
            <person name="Gaisin V.A."/>
            <person name="Rysina M.S."/>
            <person name="Gorlenko V.M."/>
        </authorList>
    </citation>
    <scope>NUCLEOTIDE SEQUENCE [LARGE SCALE GENOMIC DNA]</scope>
    <source>
        <strain evidence="2">Kir15-3F</strain>
    </source>
</reference>
<evidence type="ECO:0008006" key="3">
    <source>
        <dbReference type="Google" id="ProtNLM"/>
    </source>
</evidence>
<evidence type="ECO:0000313" key="1">
    <source>
        <dbReference type="EMBL" id="PDW02048.1"/>
    </source>
</evidence>
<name>A0A2A6RGP1_9CHLR</name>
<protein>
    <recommendedName>
        <fullName evidence="3">PIN domain-containing protein</fullName>
    </recommendedName>
</protein>